<name>I3S0Z5_LOTJA</name>
<dbReference type="InterPro" id="IPR000719">
    <property type="entry name" value="Prot_kinase_dom"/>
</dbReference>
<evidence type="ECO:0000256" key="12">
    <source>
        <dbReference type="ARBA" id="ARBA00023136"/>
    </source>
</evidence>
<dbReference type="SMART" id="SM00220">
    <property type="entry name" value="S_TKc"/>
    <property type="match status" value="1"/>
</dbReference>
<comment type="similarity">
    <text evidence="16">Belongs to the protein kinase superfamily.</text>
</comment>
<keyword evidence="4" id="KW-0808">Transferase</keyword>
<evidence type="ECO:0000256" key="10">
    <source>
        <dbReference type="ARBA" id="ARBA00022840"/>
    </source>
</evidence>
<dbReference type="PROSITE" id="PS00108">
    <property type="entry name" value="PROTEIN_KINASE_ST"/>
    <property type="match status" value="1"/>
</dbReference>
<evidence type="ECO:0000256" key="14">
    <source>
        <dbReference type="ARBA" id="ARBA00023180"/>
    </source>
</evidence>
<evidence type="ECO:0000256" key="2">
    <source>
        <dbReference type="ARBA" id="ARBA00022527"/>
    </source>
</evidence>
<dbReference type="Pfam" id="PF07714">
    <property type="entry name" value="PK_Tyr_Ser-Thr"/>
    <property type="match status" value="1"/>
</dbReference>
<keyword evidence="11" id="KW-1133">Transmembrane helix</keyword>
<protein>
    <recommendedName>
        <fullName evidence="17">Protein kinase domain-containing protein</fullName>
    </recommendedName>
</protein>
<evidence type="ECO:0000256" key="15">
    <source>
        <dbReference type="PROSITE-ProRule" id="PRU10141"/>
    </source>
</evidence>
<evidence type="ECO:0000313" key="18">
    <source>
        <dbReference type="EMBL" id="AFK33937.1"/>
    </source>
</evidence>
<dbReference type="GO" id="GO:0004674">
    <property type="term" value="F:protein serine/threonine kinase activity"/>
    <property type="evidence" value="ECO:0007669"/>
    <property type="project" value="UniProtKB-KW"/>
</dbReference>
<comment type="subcellular location">
    <subcellularLocation>
        <location evidence="1">Membrane</location>
        <topology evidence="1">Single-pass membrane protein</topology>
    </subcellularLocation>
</comment>
<dbReference type="InterPro" id="IPR052059">
    <property type="entry name" value="CR_Ser/Thr_kinase"/>
</dbReference>
<evidence type="ECO:0000256" key="16">
    <source>
        <dbReference type="RuleBase" id="RU000304"/>
    </source>
</evidence>
<keyword evidence="10 15" id="KW-0067">ATP-binding</keyword>
<dbReference type="Gene3D" id="3.30.200.20">
    <property type="entry name" value="Phosphorylase Kinase, domain 1"/>
    <property type="match status" value="1"/>
</dbReference>
<evidence type="ECO:0000256" key="5">
    <source>
        <dbReference type="ARBA" id="ARBA00022692"/>
    </source>
</evidence>
<evidence type="ECO:0000256" key="4">
    <source>
        <dbReference type="ARBA" id="ARBA00022679"/>
    </source>
</evidence>
<dbReference type="PROSITE" id="PS50011">
    <property type="entry name" value="PROTEIN_KINASE_DOM"/>
    <property type="match status" value="1"/>
</dbReference>
<dbReference type="InterPro" id="IPR017441">
    <property type="entry name" value="Protein_kinase_ATP_BS"/>
</dbReference>
<evidence type="ECO:0000256" key="7">
    <source>
        <dbReference type="ARBA" id="ARBA00022737"/>
    </source>
</evidence>
<feature type="binding site" evidence="15">
    <location>
        <position position="75"/>
    </location>
    <ligand>
        <name>ATP</name>
        <dbReference type="ChEBI" id="CHEBI:30616"/>
    </ligand>
</feature>
<dbReference type="GeneID" id="130726404"/>
<keyword evidence="8 15" id="KW-0547">Nucleotide-binding</keyword>
<keyword evidence="3" id="KW-0597">Phosphoprotein</keyword>
<dbReference type="SUPFAM" id="SSF56112">
    <property type="entry name" value="Protein kinase-like (PK-like)"/>
    <property type="match status" value="1"/>
</dbReference>
<dbReference type="KEGG" id="lja:130726404"/>
<dbReference type="Gene3D" id="1.10.510.10">
    <property type="entry name" value="Transferase(Phosphotransferase) domain 1"/>
    <property type="match status" value="1"/>
</dbReference>
<dbReference type="EMBL" id="BT134142">
    <property type="protein sequence ID" value="AFK33937.1"/>
    <property type="molecule type" value="mRNA"/>
</dbReference>
<keyword evidence="6" id="KW-0732">Signal</keyword>
<keyword evidence="5" id="KW-0812">Transmembrane</keyword>
<feature type="domain" description="Protein kinase" evidence="17">
    <location>
        <begin position="47"/>
        <end position="323"/>
    </location>
</feature>
<sequence length="367" mass="41016">MVCACFGASSTKKEIRPSYISSEIDGYPLADVRPFSDKELRLATDNYHLSNKIGRGGFGTVYKGTLKDGRRVAVKTLSVGSKQGVREFLTEIKTLSTVKHPNLVKLIGFCIQAPNRALVYQYMENGSIYSALLGTKKTNIKLDWQKRSAICLDTAKGLAYLHEELVPHIVHRDIKASNVLLDRDFKPKIGDFGLAKLFPDDITHISTRIAGTSGYLAPEYALGGQLTKKADVFSFGVLILEIISGTSSARTNRTGSHKLFLEWAWELYEEGKLLELVDPDMKEYPEKEVTRYMKVALFCTQSAASRRPLMTQVVDMLSKEIQLNEKELTAPGFFMDAIQFSQKKSYPDSSISQIRDGHVSITMVNPR</sequence>
<reference evidence="18" key="1">
    <citation type="submission" date="2012-05" db="EMBL/GenBank/DDBJ databases">
        <authorList>
            <person name="Krishnakumar V."/>
            <person name="Cheung F."/>
            <person name="Xiao Y."/>
            <person name="Chan A."/>
            <person name="Moskal W.A."/>
            <person name="Town C.D."/>
        </authorList>
    </citation>
    <scope>NUCLEOTIDE SEQUENCE</scope>
</reference>
<dbReference type="FunFam" id="1.10.510.10:FF:000044">
    <property type="entry name" value="Putative LRR receptor-like serine/threonine-protein kinase"/>
    <property type="match status" value="1"/>
</dbReference>
<evidence type="ECO:0000256" key="11">
    <source>
        <dbReference type="ARBA" id="ARBA00022989"/>
    </source>
</evidence>
<dbReference type="InterPro" id="IPR011009">
    <property type="entry name" value="Kinase-like_dom_sf"/>
</dbReference>
<keyword evidence="9" id="KW-0418">Kinase</keyword>
<dbReference type="FunFam" id="3.30.200.20:FF:000162">
    <property type="entry name" value="Adenine nucleotide alpha hydrolase-like domain kinase"/>
    <property type="match status" value="1"/>
</dbReference>
<evidence type="ECO:0000256" key="9">
    <source>
        <dbReference type="ARBA" id="ARBA00022777"/>
    </source>
</evidence>
<evidence type="ECO:0000256" key="1">
    <source>
        <dbReference type="ARBA" id="ARBA00004167"/>
    </source>
</evidence>
<keyword evidence="12" id="KW-0472">Membrane</keyword>
<keyword evidence="2 16" id="KW-0723">Serine/threonine-protein kinase</keyword>
<proteinExistence type="evidence at transcript level"/>
<dbReference type="GO" id="GO:0005524">
    <property type="term" value="F:ATP binding"/>
    <property type="evidence" value="ECO:0007669"/>
    <property type="project" value="UniProtKB-UniRule"/>
</dbReference>
<evidence type="ECO:0000259" key="17">
    <source>
        <dbReference type="PROSITE" id="PS50011"/>
    </source>
</evidence>
<dbReference type="RefSeq" id="XP_057433642.1">
    <property type="nucleotide sequence ID" value="XM_057577659.1"/>
</dbReference>
<dbReference type="AlphaFoldDB" id="I3S0Z5"/>
<dbReference type="GO" id="GO:0016020">
    <property type="term" value="C:membrane"/>
    <property type="evidence" value="ECO:0007669"/>
    <property type="project" value="UniProtKB-SubCell"/>
</dbReference>
<dbReference type="PROSITE" id="PS00107">
    <property type="entry name" value="PROTEIN_KINASE_ATP"/>
    <property type="match status" value="1"/>
</dbReference>
<organism evidence="18">
    <name type="scientific">Lotus japonicus</name>
    <name type="common">Lotus corniculatus var. japonicus</name>
    <dbReference type="NCBI Taxonomy" id="34305"/>
    <lineage>
        <taxon>Eukaryota</taxon>
        <taxon>Viridiplantae</taxon>
        <taxon>Streptophyta</taxon>
        <taxon>Embryophyta</taxon>
        <taxon>Tracheophyta</taxon>
        <taxon>Spermatophyta</taxon>
        <taxon>Magnoliopsida</taxon>
        <taxon>eudicotyledons</taxon>
        <taxon>Gunneridae</taxon>
        <taxon>Pentapetalae</taxon>
        <taxon>rosids</taxon>
        <taxon>fabids</taxon>
        <taxon>Fabales</taxon>
        <taxon>Fabaceae</taxon>
        <taxon>Papilionoideae</taxon>
        <taxon>50 kb inversion clade</taxon>
        <taxon>NPAAA clade</taxon>
        <taxon>Hologalegina</taxon>
        <taxon>robinioid clade</taxon>
        <taxon>Loteae</taxon>
        <taxon>Lotus</taxon>
    </lineage>
</organism>
<accession>I3S0Z5</accession>
<evidence type="ECO:0000256" key="3">
    <source>
        <dbReference type="ARBA" id="ARBA00022553"/>
    </source>
</evidence>
<evidence type="ECO:0000256" key="8">
    <source>
        <dbReference type="ARBA" id="ARBA00022741"/>
    </source>
</evidence>
<dbReference type="RefSeq" id="XP_057433641.1">
    <property type="nucleotide sequence ID" value="XM_057577658.1"/>
</dbReference>
<dbReference type="CDD" id="cd14066">
    <property type="entry name" value="STKc_IRAK"/>
    <property type="match status" value="1"/>
</dbReference>
<dbReference type="InterPro" id="IPR001245">
    <property type="entry name" value="Ser-Thr/Tyr_kinase_cat_dom"/>
</dbReference>
<keyword evidence="14" id="KW-0325">Glycoprotein</keyword>
<evidence type="ECO:0000256" key="13">
    <source>
        <dbReference type="ARBA" id="ARBA00023170"/>
    </source>
</evidence>
<dbReference type="OrthoDB" id="4062651at2759"/>
<keyword evidence="7" id="KW-0677">Repeat</keyword>
<dbReference type="InterPro" id="IPR008271">
    <property type="entry name" value="Ser/Thr_kinase_AS"/>
</dbReference>
<dbReference type="PANTHER" id="PTHR47973">
    <property type="entry name" value="CYSTEINE-RICH RECEPTOR-LIKE PROTEIN KINASE 3"/>
    <property type="match status" value="1"/>
</dbReference>
<keyword evidence="13" id="KW-0675">Receptor</keyword>
<evidence type="ECO:0000256" key="6">
    <source>
        <dbReference type="ARBA" id="ARBA00022729"/>
    </source>
</evidence>